<dbReference type="Proteomes" id="UP000632222">
    <property type="component" value="Unassembled WGS sequence"/>
</dbReference>
<dbReference type="InterPro" id="IPR028082">
    <property type="entry name" value="Peripla_BP_I"/>
</dbReference>
<dbReference type="SUPFAM" id="SSF53822">
    <property type="entry name" value="Periplasmic binding protein-like I"/>
    <property type="match status" value="1"/>
</dbReference>
<dbReference type="Gene3D" id="3.40.50.2300">
    <property type="match status" value="2"/>
</dbReference>
<dbReference type="InterPro" id="IPR046335">
    <property type="entry name" value="LacI/GalR-like_sensor"/>
</dbReference>
<dbReference type="PROSITE" id="PS00356">
    <property type="entry name" value="HTH_LACI_1"/>
    <property type="match status" value="1"/>
</dbReference>
<dbReference type="CDD" id="cd06267">
    <property type="entry name" value="PBP1_LacI_sugar_binding-like"/>
    <property type="match status" value="1"/>
</dbReference>
<gene>
    <name evidence="5" type="ORF">GCM10008938_22220</name>
</gene>
<sequence length="344" mass="37418">MSKPTLTLEDIAQLTGVSAMTVSRVLSGKSGVSEATRRKVLETVQNVGYVPNLNARALAGSRTRVLGMLVPDFSTQYISELARGAGEAAIQAGYELVCYTNSHHPQANFTHVTLITRGLVDGLIVVLPDLSDQQLDALSRINLKLVIVDHRHEVPDVPSIDADNYRGARLMMDHLLSLGHTRIGFISGRPDTRASLERLRGYRESLQLHGLPIDETLIRPGNFLQPEGFTQTQHLLSLLQPPTAIFAANDLMAFGAMDAIRGRGLRIPEDLSVAGFDDIPMSAHLHPGLTTVHQPLSEMGSAATRMLVNLLSGTDIPGPRLELRTELRVRQSTGKAPRGQQTTP</sequence>
<dbReference type="SUPFAM" id="SSF47413">
    <property type="entry name" value="lambda repressor-like DNA-binding domains"/>
    <property type="match status" value="1"/>
</dbReference>
<dbReference type="RefSeq" id="WP_189002761.1">
    <property type="nucleotide sequence ID" value="NZ_BMOD01000007.1"/>
</dbReference>
<dbReference type="SMART" id="SM00354">
    <property type="entry name" value="HTH_LACI"/>
    <property type="match status" value="1"/>
</dbReference>
<comment type="caution">
    <text evidence="5">The sequence shown here is derived from an EMBL/GenBank/DDBJ whole genome shotgun (WGS) entry which is preliminary data.</text>
</comment>
<keyword evidence="3" id="KW-0804">Transcription</keyword>
<dbReference type="PANTHER" id="PTHR30146:SF109">
    <property type="entry name" value="HTH-TYPE TRANSCRIPTIONAL REGULATOR GALS"/>
    <property type="match status" value="1"/>
</dbReference>
<keyword evidence="6" id="KW-1185">Reference proteome</keyword>
<dbReference type="InterPro" id="IPR010982">
    <property type="entry name" value="Lambda_DNA-bd_dom_sf"/>
</dbReference>
<name>A0ABQ2CZ94_9DEIO</name>
<protein>
    <submittedName>
        <fullName evidence="5">LacI family transcriptional regulator</fullName>
    </submittedName>
</protein>
<feature type="domain" description="HTH lacI-type" evidence="4">
    <location>
        <begin position="6"/>
        <end position="60"/>
    </location>
</feature>
<evidence type="ECO:0000313" key="5">
    <source>
        <dbReference type="EMBL" id="GGJ35660.1"/>
    </source>
</evidence>
<proteinExistence type="predicted"/>
<reference evidence="6" key="1">
    <citation type="journal article" date="2019" name="Int. J. Syst. Evol. Microbiol.">
        <title>The Global Catalogue of Microorganisms (GCM) 10K type strain sequencing project: providing services to taxonomists for standard genome sequencing and annotation.</title>
        <authorList>
            <consortium name="The Broad Institute Genomics Platform"/>
            <consortium name="The Broad Institute Genome Sequencing Center for Infectious Disease"/>
            <person name="Wu L."/>
            <person name="Ma J."/>
        </authorList>
    </citation>
    <scope>NUCLEOTIDE SEQUENCE [LARGE SCALE GENOMIC DNA]</scope>
    <source>
        <strain evidence="6">JCM 14370</strain>
    </source>
</reference>
<dbReference type="Pfam" id="PF00356">
    <property type="entry name" value="LacI"/>
    <property type="match status" value="1"/>
</dbReference>
<dbReference type="EMBL" id="BMOD01000007">
    <property type="protein sequence ID" value="GGJ35660.1"/>
    <property type="molecule type" value="Genomic_DNA"/>
</dbReference>
<accession>A0ABQ2CZ94</accession>
<dbReference type="Pfam" id="PF13377">
    <property type="entry name" value="Peripla_BP_3"/>
    <property type="match status" value="1"/>
</dbReference>
<dbReference type="InterPro" id="IPR000843">
    <property type="entry name" value="HTH_LacI"/>
</dbReference>
<keyword evidence="2" id="KW-0238">DNA-binding</keyword>
<organism evidence="5 6">
    <name type="scientific">Deinococcus roseus</name>
    <dbReference type="NCBI Taxonomy" id="392414"/>
    <lineage>
        <taxon>Bacteria</taxon>
        <taxon>Thermotogati</taxon>
        <taxon>Deinococcota</taxon>
        <taxon>Deinococci</taxon>
        <taxon>Deinococcales</taxon>
        <taxon>Deinococcaceae</taxon>
        <taxon>Deinococcus</taxon>
    </lineage>
</organism>
<dbReference type="PROSITE" id="PS50932">
    <property type="entry name" value="HTH_LACI_2"/>
    <property type="match status" value="1"/>
</dbReference>
<evidence type="ECO:0000259" key="4">
    <source>
        <dbReference type="PROSITE" id="PS50932"/>
    </source>
</evidence>
<dbReference type="Gene3D" id="1.10.260.40">
    <property type="entry name" value="lambda repressor-like DNA-binding domains"/>
    <property type="match status" value="1"/>
</dbReference>
<dbReference type="PANTHER" id="PTHR30146">
    <property type="entry name" value="LACI-RELATED TRANSCRIPTIONAL REPRESSOR"/>
    <property type="match status" value="1"/>
</dbReference>
<evidence type="ECO:0000256" key="1">
    <source>
        <dbReference type="ARBA" id="ARBA00023015"/>
    </source>
</evidence>
<evidence type="ECO:0000256" key="2">
    <source>
        <dbReference type="ARBA" id="ARBA00023125"/>
    </source>
</evidence>
<evidence type="ECO:0000256" key="3">
    <source>
        <dbReference type="ARBA" id="ARBA00023163"/>
    </source>
</evidence>
<dbReference type="CDD" id="cd01392">
    <property type="entry name" value="HTH_LacI"/>
    <property type="match status" value="1"/>
</dbReference>
<evidence type="ECO:0000313" key="6">
    <source>
        <dbReference type="Proteomes" id="UP000632222"/>
    </source>
</evidence>
<keyword evidence="1" id="KW-0805">Transcription regulation</keyword>